<proteinExistence type="predicted"/>
<dbReference type="RefSeq" id="WP_161896398.1">
    <property type="nucleotide sequence ID" value="NZ_BJOV01000005.1"/>
</dbReference>
<dbReference type="EMBL" id="BJOV01000005">
    <property type="protein sequence ID" value="GEE02760.1"/>
    <property type="molecule type" value="Genomic_DNA"/>
</dbReference>
<keyword evidence="2" id="KW-1133">Transmembrane helix</keyword>
<evidence type="ECO:0000313" key="4">
    <source>
        <dbReference type="Proteomes" id="UP000444960"/>
    </source>
</evidence>
<keyword evidence="4" id="KW-1185">Reference proteome</keyword>
<feature type="region of interest" description="Disordered" evidence="1">
    <location>
        <begin position="64"/>
        <end position="88"/>
    </location>
</feature>
<sequence length="251" mass="27255">MSGIPPKKAALAVAAVAGLALVTFVRPFPPAGQIVCYALLLGLLLIAVALPRLDDSAVAAAQMKNDHERRRDTFTAPRPAPTPRPEASLRNRWQTACKHHDNVLSAYGAYELDPAMLLQYPALWDLSAQPVMDFHDALDMAGGLRTDEFPADESDATDYIDSIDILRSAWTKADRFARSTGTDQLGADDARDCRRALKLLRHADGTAGRERASYLGQVITTVDRLTDRGVVAPAPKISEELATRVQLAIEA</sequence>
<dbReference type="AlphaFoldDB" id="A0A7I9VCP0"/>
<feature type="compositionally biased region" description="Basic and acidic residues" evidence="1">
    <location>
        <begin position="64"/>
        <end position="73"/>
    </location>
</feature>
<feature type="transmembrane region" description="Helical" evidence="2">
    <location>
        <begin position="37"/>
        <end position="53"/>
    </location>
</feature>
<evidence type="ECO:0000256" key="1">
    <source>
        <dbReference type="SAM" id="MobiDB-lite"/>
    </source>
</evidence>
<reference evidence="4" key="1">
    <citation type="submission" date="2019-06" db="EMBL/GenBank/DDBJ databases">
        <title>Gordonia isolated from sludge of a wastewater treatment plant.</title>
        <authorList>
            <person name="Tamura T."/>
            <person name="Aoyama K."/>
            <person name="Kang Y."/>
            <person name="Saito S."/>
            <person name="Akiyama N."/>
            <person name="Yazawa K."/>
            <person name="Gonoi T."/>
            <person name="Mikami Y."/>
        </authorList>
    </citation>
    <scope>NUCLEOTIDE SEQUENCE [LARGE SCALE GENOMIC DNA]</scope>
    <source>
        <strain evidence="4">NBRC 107696</strain>
    </source>
</reference>
<dbReference type="Proteomes" id="UP000444960">
    <property type="component" value="Unassembled WGS sequence"/>
</dbReference>
<comment type="caution">
    <text evidence="3">The sequence shown here is derived from an EMBL/GenBank/DDBJ whole genome shotgun (WGS) entry which is preliminary data.</text>
</comment>
<dbReference type="OrthoDB" id="4520927at2"/>
<organism evidence="3 4">
    <name type="scientific">Gordonia spumicola</name>
    <dbReference type="NCBI Taxonomy" id="589161"/>
    <lineage>
        <taxon>Bacteria</taxon>
        <taxon>Bacillati</taxon>
        <taxon>Actinomycetota</taxon>
        <taxon>Actinomycetes</taxon>
        <taxon>Mycobacteriales</taxon>
        <taxon>Gordoniaceae</taxon>
        <taxon>Gordonia</taxon>
    </lineage>
</organism>
<accession>A0A7I9VCP0</accession>
<evidence type="ECO:0000313" key="3">
    <source>
        <dbReference type="EMBL" id="GEE02760.1"/>
    </source>
</evidence>
<keyword evidence="2" id="KW-0812">Transmembrane</keyword>
<evidence type="ECO:0000256" key="2">
    <source>
        <dbReference type="SAM" id="Phobius"/>
    </source>
</evidence>
<gene>
    <name evidence="3" type="ORF">nbrc107696_32060</name>
</gene>
<keyword evidence="2" id="KW-0472">Membrane</keyword>
<protein>
    <submittedName>
        <fullName evidence="3">Uncharacterized protein</fullName>
    </submittedName>
</protein>
<name>A0A7I9VCP0_9ACTN</name>